<reference evidence="3" key="2">
    <citation type="journal article" date="2015" name="Data Brief">
        <title>Shoot transcriptome of the giant reed, Arundo donax.</title>
        <authorList>
            <person name="Barrero R.A."/>
            <person name="Guerrero F.D."/>
            <person name="Moolhuijzen P."/>
            <person name="Goolsby J.A."/>
            <person name="Tidwell J."/>
            <person name="Bellgard S.E."/>
            <person name="Bellgard M.I."/>
        </authorList>
    </citation>
    <scope>NUCLEOTIDE SEQUENCE</scope>
    <source>
        <tissue evidence="3">Shoot tissue taken approximately 20 cm above the soil surface</tissue>
    </source>
</reference>
<feature type="chain" id="PRO_5002062252" evidence="2">
    <location>
        <begin position="26"/>
        <end position="104"/>
    </location>
</feature>
<evidence type="ECO:0000313" key="3">
    <source>
        <dbReference type="EMBL" id="JAE14590.1"/>
    </source>
</evidence>
<reference evidence="3" key="1">
    <citation type="submission" date="2014-09" db="EMBL/GenBank/DDBJ databases">
        <authorList>
            <person name="Magalhaes I.L.F."/>
            <person name="Oliveira U."/>
            <person name="Santos F.R."/>
            <person name="Vidigal T.H.D.A."/>
            <person name="Brescovit A.D."/>
            <person name="Santos A.J."/>
        </authorList>
    </citation>
    <scope>NUCLEOTIDE SEQUENCE</scope>
    <source>
        <tissue evidence="3">Shoot tissue taken approximately 20 cm above the soil surface</tissue>
    </source>
</reference>
<accession>A0A0A9FP65</accession>
<feature type="region of interest" description="Disordered" evidence="1">
    <location>
        <begin position="29"/>
        <end position="94"/>
    </location>
</feature>
<dbReference type="AlphaFoldDB" id="A0A0A9FP65"/>
<evidence type="ECO:0000256" key="2">
    <source>
        <dbReference type="SAM" id="SignalP"/>
    </source>
</evidence>
<protein>
    <submittedName>
        <fullName evidence="3">Uncharacterized protein</fullName>
    </submittedName>
</protein>
<feature type="compositionally biased region" description="Low complexity" evidence="1">
    <location>
        <begin position="76"/>
        <end position="86"/>
    </location>
</feature>
<dbReference type="EMBL" id="GBRH01183306">
    <property type="protein sequence ID" value="JAE14590.1"/>
    <property type="molecule type" value="Transcribed_RNA"/>
</dbReference>
<organism evidence="3">
    <name type="scientific">Arundo donax</name>
    <name type="common">Giant reed</name>
    <name type="synonym">Donax arundinaceus</name>
    <dbReference type="NCBI Taxonomy" id="35708"/>
    <lineage>
        <taxon>Eukaryota</taxon>
        <taxon>Viridiplantae</taxon>
        <taxon>Streptophyta</taxon>
        <taxon>Embryophyta</taxon>
        <taxon>Tracheophyta</taxon>
        <taxon>Spermatophyta</taxon>
        <taxon>Magnoliopsida</taxon>
        <taxon>Liliopsida</taxon>
        <taxon>Poales</taxon>
        <taxon>Poaceae</taxon>
        <taxon>PACMAD clade</taxon>
        <taxon>Arundinoideae</taxon>
        <taxon>Arundineae</taxon>
        <taxon>Arundo</taxon>
    </lineage>
</organism>
<name>A0A0A9FP65_ARUDO</name>
<sequence length="104" mass="11272">MEASGMHYSNIYLLLVLVRLTEIKAMEKKWHDTSTKPTPISPPERTFARKRSNKVKPEADVSGEGGAVGSPELGNSLAATASRARSPPCPSPTWTLPLLVAICR</sequence>
<evidence type="ECO:0000256" key="1">
    <source>
        <dbReference type="SAM" id="MobiDB-lite"/>
    </source>
</evidence>
<keyword evidence="2" id="KW-0732">Signal</keyword>
<proteinExistence type="predicted"/>
<feature type="signal peptide" evidence="2">
    <location>
        <begin position="1"/>
        <end position="25"/>
    </location>
</feature>